<keyword evidence="7" id="KW-0732">Signal</keyword>
<evidence type="ECO:0000256" key="1">
    <source>
        <dbReference type="ARBA" id="ARBA00001947"/>
    </source>
</evidence>
<protein>
    <recommendedName>
        <fullName evidence="8">Peptidase M48 domain-containing protein</fullName>
    </recommendedName>
</protein>
<keyword evidence="4" id="KW-0378">Hydrolase</keyword>
<dbReference type="Gene3D" id="3.30.2010.10">
    <property type="entry name" value="Metalloproteases ('zincins'), catalytic domain"/>
    <property type="match status" value="1"/>
</dbReference>
<evidence type="ECO:0000256" key="7">
    <source>
        <dbReference type="SAM" id="SignalP"/>
    </source>
</evidence>
<keyword evidence="6" id="KW-0482">Metalloprotease</keyword>
<evidence type="ECO:0000313" key="9">
    <source>
        <dbReference type="EMBL" id="GGC23015.1"/>
    </source>
</evidence>
<name>A0ABQ1LE20_9PROT</name>
<dbReference type="RefSeq" id="WP_188425210.1">
    <property type="nucleotide sequence ID" value="NZ_BMCH01000001.1"/>
</dbReference>
<feature type="chain" id="PRO_5045041325" description="Peptidase M48 domain-containing protein" evidence="7">
    <location>
        <begin position="20"/>
        <end position="485"/>
    </location>
</feature>
<keyword evidence="3" id="KW-0479">Metal-binding</keyword>
<evidence type="ECO:0000259" key="8">
    <source>
        <dbReference type="Pfam" id="PF01435"/>
    </source>
</evidence>
<accession>A0ABQ1LE20</accession>
<feature type="signal peptide" evidence="7">
    <location>
        <begin position="1"/>
        <end position="19"/>
    </location>
</feature>
<dbReference type="InterPro" id="IPR051156">
    <property type="entry name" value="Mito/Outer_Membr_Metalloprot"/>
</dbReference>
<keyword evidence="5" id="KW-0862">Zinc</keyword>
<sequence>MMKRPALLSTALLTTLALAACDSGNGGGVPTNGRLIDQIHPSQDYAQSTTVQGLLTPANTLASGVIEAPEVSDYPQAIVDRLLASWSGPRPDARVWLTPDTAFTSDVSVGGAIFLNTGLIRYFHDTPEIQKEDALAFVLAHELSHILLGHTAAQRESKARKNYAFSAMKWGSVIGRASAGIGATDAVSKALVSSMGAKAFLDTTLFPSWSRGQEEEADALAVDLMARAGYSVSAATDVMDVLISSEDQDVARQAQLEQKTGKSFNADSVTFTAKAGDNLDGAIVDALRAVAQQHPHARERRLALAAYLRQAYPVRAHVALARKPLQHWVTSSPVTALLKGTDQLERAASLIGQSQWGQAHQTLAHIAQPASGSAYYALMTYQVAVQTGQKNQAEKLLAAAAERDDVTFPIAVAWGNTLSAAGKTGEAETYMAKEEEAMGNTGFLPYRIKNARQAKDGVSVLKLSAICEGLGEDNLAGQCSAMEKN</sequence>
<proteinExistence type="predicted"/>
<reference evidence="10" key="1">
    <citation type="journal article" date="2019" name="Int. J. Syst. Evol. Microbiol.">
        <title>The Global Catalogue of Microorganisms (GCM) 10K type strain sequencing project: providing services to taxonomists for standard genome sequencing and annotation.</title>
        <authorList>
            <consortium name="The Broad Institute Genomics Platform"/>
            <consortium name="The Broad Institute Genome Sequencing Center for Infectious Disease"/>
            <person name="Wu L."/>
            <person name="Ma J."/>
        </authorList>
    </citation>
    <scope>NUCLEOTIDE SEQUENCE [LARGE SCALE GENOMIC DNA]</scope>
    <source>
        <strain evidence="10">CCM 7132</strain>
    </source>
</reference>
<dbReference type="PANTHER" id="PTHR22726:SF1">
    <property type="entry name" value="METALLOENDOPEPTIDASE OMA1, MITOCHONDRIAL"/>
    <property type="match status" value="1"/>
</dbReference>
<evidence type="ECO:0000256" key="6">
    <source>
        <dbReference type="ARBA" id="ARBA00023049"/>
    </source>
</evidence>
<dbReference type="Proteomes" id="UP000637769">
    <property type="component" value="Unassembled WGS sequence"/>
</dbReference>
<dbReference type="PANTHER" id="PTHR22726">
    <property type="entry name" value="METALLOENDOPEPTIDASE OMA1"/>
    <property type="match status" value="1"/>
</dbReference>
<feature type="domain" description="Peptidase M48" evidence="8">
    <location>
        <begin position="101"/>
        <end position="303"/>
    </location>
</feature>
<dbReference type="Pfam" id="PF01435">
    <property type="entry name" value="Peptidase_M48"/>
    <property type="match status" value="1"/>
</dbReference>
<comment type="caution">
    <text evidence="9">The sequence shown here is derived from an EMBL/GenBank/DDBJ whole genome shotgun (WGS) entry which is preliminary data.</text>
</comment>
<comment type="cofactor">
    <cofactor evidence="1">
        <name>Zn(2+)</name>
        <dbReference type="ChEBI" id="CHEBI:29105"/>
    </cofactor>
</comment>
<evidence type="ECO:0000256" key="4">
    <source>
        <dbReference type="ARBA" id="ARBA00022801"/>
    </source>
</evidence>
<evidence type="ECO:0000256" key="5">
    <source>
        <dbReference type="ARBA" id="ARBA00022833"/>
    </source>
</evidence>
<keyword evidence="10" id="KW-1185">Reference proteome</keyword>
<dbReference type="CDD" id="cd07324">
    <property type="entry name" value="M48C_Oma1-like"/>
    <property type="match status" value="1"/>
</dbReference>
<dbReference type="EMBL" id="BMCH01000001">
    <property type="protein sequence ID" value="GGC23015.1"/>
    <property type="molecule type" value="Genomic_DNA"/>
</dbReference>
<dbReference type="PROSITE" id="PS51257">
    <property type="entry name" value="PROKAR_LIPOPROTEIN"/>
    <property type="match status" value="1"/>
</dbReference>
<evidence type="ECO:0000256" key="2">
    <source>
        <dbReference type="ARBA" id="ARBA00022670"/>
    </source>
</evidence>
<gene>
    <name evidence="9" type="ORF">GCM10007207_05390</name>
</gene>
<evidence type="ECO:0000313" key="10">
    <source>
        <dbReference type="Proteomes" id="UP000637769"/>
    </source>
</evidence>
<keyword evidence="2" id="KW-0645">Protease</keyword>
<dbReference type="InterPro" id="IPR001915">
    <property type="entry name" value="Peptidase_M48"/>
</dbReference>
<organism evidence="9 10">
    <name type="scientific">Asaia siamensis</name>
    <dbReference type="NCBI Taxonomy" id="110479"/>
    <lineage>
        <taxon>Bacteria</taxon>
        <taxon>Pseudomonadati</taxon>
        <taxon>Pseudomonadota</taxon>
        <taxon>Alphaproteobacteria</taxon>
        <taxon>Acetobacterales</taxon>
        <taxon>Acetobacteraceae</taxon>
        <taxon>Asaia</taxon>
    </lineage>
</organism>
<evidence type="ECO:0000256" key="3">
    <source>
        <dbReference type="ARBA" id="ARBA00022723"/>
    </source>
</evidence>